<name>A0A0U5G3Y6_ASPCI</name>
<dbReference type="Pfam" id="PF07247">
    <property type="entry name" value="AATase"/>
    <property type="match status" value="1"/>
</dbReference>
<dbReference type="Proteomes" id="UP000054771">
    <property type="component" value="Unassembled WGS sequence"/>
</dbReference>
<dbReference type="STRING" id="454130.A0A0U5G3Y6"/>
<keyword evidence="2" id="KW-1185">Reference proteome</keyword>
<protein>
    <recommendedName>
        <fullName evidence="3">Alcohol acetyltransferase</fullName>
    </recommendedName>
</protein>
<organism evidence="1 2">
    <name type="scientific">Aspergillus calidoustus</name>
    <dbReference type="NCBI Taxonomy" id="454130"/>
    <lineage>
        <taxon>Eukaryota</taxon>
        <taxon>Fungi</taxon>
        <taxon>Dikarya</taxon>
        <taxon>Ascomycota</taxon>
        <taxon>Pezizomycotina</taxon>
        <taxon>Eurotiomycetes</taxon>
        <taxon>Eurotiomycetidae</taxon>
        <taxon>Eurotiales</taxon>
        <taxon>Aspergillaceae</taxon>
        <taxon>Aspergillus</taxon>
        <taxon>Aspergillus subgen. Nidulantes</taxon>
    </lineage>
</organism>
<accession>A0A0U5G3Y6</accession>
<dbReference type="AlphaFoldDB" id="A0A0U5G3Y6"/>
<proteinExistence type="predicted"/>
<dbReference type="OMA" id="DAGTWIG"/>
<evidence type="ECO:0008006" key="3">
    <source>
        <dbReference type="Google" id="ProtNLM"/>
    </source>
</evidence>
<dbReference type="PANTHER" id="PTHR28037">
    <property type="entry name" value="ALCOHOL O-ACETYLTRANSFERASE 1-RELATED"/>
    <property type="match status" value="1"/>
</dbReference>
<evidence type="ECO:0000313" key="2">
    <source>
        <dbReference type="Proteomes" id="UP000054771"/>
    </source>
</evidence>
<evidence type="ECO:0000313" key="1">
    <source>
        <dbReference type="EMBL" id="CEL05629.1"/>
    </source>
</evidence>
<dbReference type="OrthoDB" id="2150604at2759"/>
<dbReference type="InterPro" id="IPR052058">
    <property type="entry name" value="Alcohol_O-acetyltransferase"/>
</dbReference>
<reference evidence="2" key="1">
    <citation type="journal article" date="2016" name="Genome Announc.">
        <title>Draft genome sequences of fungus Aspergillus calidoustus.</title>
        <authorList>
            <person name="Horn F."/>
            <person name="Linde J."/>
            <person name="Mattern D.J."/>
            <person name="Walther G."/>
            <person name="Guthke R."/>
            <person name="Scherlach K."/>
            <person name="Martin K."/>
            <person name="Brakhage A.A."/>
            <person name="Petzke L."/>
            <person name="Valiante V."/>
        </authorList>
    </citation>
    <scope>NUCLEOTIDE SEQUENCE [LARGE SCALE GENOMIC DNA]</scope>
    <source>
        <strain evidence="2">SF006504</strain>
    </source>
</reference>
<gene>
    <name evidence="1" type="ORF">ASPCAL06747</name>
</gene>
<sequence length="495" mass="53459">MAEPRTFLRLASPNERRTISREDVGFYNALVIGAIYEIESQNVDMTLPETFIAPLKQCVLEYPFLSAVVSSKDTDKAAYEGVSRMDLKEHISTLPESTGENEVGAIEKVLPSILDRPWPAEIPPWRIVVLPLAPANSVSTRCFIAFSFSHTIGDGKVGLTFHRTFQAAWIESLTSPENDPSFSLSLPKGTLSEPFDTPERLPISWKFLLAPLAGAILPKTLTHILGLRASASSIDAGTWTGAPIFFDSTAECSRVRLLEIEAPLVANALATSRAHGAKLTATLHQLIVRALSEALPSKEVKNFVSGTAVDMRASIDVPAGEWGLYVSGHYEVHPRISSTADSGDVAQRKPALSEEMWESARTMTRNLAACGMRLQDQAIGLLRYAPSIRGWTLGKIGERRDSSYEVSNLLAFDSAAAGSDGDGKCRVTKMVFVQPGNVLSAPLVFNVVSVKGGSLVIAVSWQAGALGLDRVDEEGGFVEGVCEGIRAGFEGLRDD</sequence>
<dbReference type="InterPro" id="IPR010828">
    <property type="entry name" value="Atf2/Sli1-like"/>
</dbReference>
<dbReference type="EMBL" id="CDMC01000005">
    <property type="protein sequence ID" value="CEL05629.1"/>
    <property type="molecule type" value="Genomic_DNA"/>
</dbReference>
<dbReference type="GO" id="GO:0008080">
    <property type="term" value="F:N-acetyltransferase activity"/>
    <property type="evidence" value="ECO:0007669"/>
    <property type="project" value="TreeGrafter"/>
</dbReference>
<dbReference type="PANTHER" id="PTHR28037:SF1">
    <property type="entry name" value="ALCOHOL O-ACETYLTRANSFERASE 1-RELATED"/>
    <property type="match status" value="1"/>
</dbReference>